<gene>
    <name evidence="1" type="ORF">EHP00_1800</name>
</gene>
<comment type="caution">
    <text evidence="1">The sequence shown here is derived from an EMBL/GenBank/DDBJ whole genome shotgun (WGS) entry which is preliminary data.</text>
</comment>
<sequence length="374" mass="42582">MFAISFLTQISVIFSTFVPTGVFFGGAAKPASKIANPIYQNFLNEAGVVKPEKYYSMYDSFITREIELKRLSSENFPSDNVPKKFITKYNKAISQLISIDSNLENNGFECFQNIKHEFAYAFLNSNASSLSDLKKDHLDKFCLNFNYVCAVEKYELLKNLFYEADLGYFLNDNSVDMRVSQRFITYFLRRYNQFVEHEFVKAEKQLNGEVCELVSTGSGNLDLESSTKEAAEVEYVDANDEFDLVYYNNQLELFRKIVASPIYKDLTTEFITQLLGELQKVYEESKGTVSDEDGETKDSISTLSVYYHVLKAALQKFKDISETSEEGTAAFLLRKSGGYFVNMPLPLKTISKTPLCLLLTEDAVSEDTLKSNLE</sequence>
<reference evidence="1 2" key="1">
    <citation type="journal article" date="2017" name="Environ. Microbiol.">
        <title>Decay of the glycolytic pathway and adaptation to intranuclear parasitism within Enterocytozoonidae microsporidia.</title>
        <authorList>
            <person name="Wiredu Boakye D."/>
            <person name="Jaroenlak P."/>
            <person name="Prachumwat A."/>
            <person name="Williams T.A."/>
            <person name="Bateman K.S."/>
            <person name="Itsathitphaisarn O."/>
            <person name="Sritunyalucksana K."/>
            <person name="Paszkiewicz K.H."/>
            <person name="Moore K.A."/>
            <person name="Stentiford G.D."/>
            <person name="Williams B.A."/>
        </authorList>
    </citation>
    <scope>NUCLEOTIDE SEQUENCE [LARGE SCALE GENOMIC DNA]</scope>
    <source>
        <strain evidence="1 2">TH1</strain>
    </source>
</reference>
<keyword evidence="2" id="KW-1185">Reference proteome</keyword>
<dbReference type="OrthoDB" id="10663318at2759"/>
<proteinExistence type="predicted"/>
<evidence type="ECO:0000313" key="2">
    <source>
        <dbReference type="Proteomes" id="UP000192758"/>
    </source>
</evidence>
<accession>A0A1W0E433</accession>
<dbReference type="VEuPathDB" id="MicrosporidiaDB:EHP00_1800"/>
<organism evidence="1 2">
    <name type="scientific">Ecytonucleospora hepatopenaei</name>
    <dbReference type="NCBI Taxonomy" id="646526"/>
    <lineage>
        <taxon>Eukaryota</taxon>
        <taxon>Fungi</taxon>
        <taxon>Fungi incertae sedis</taxon>
        <taxon>Microsporidia</taxon>
        <taxon>Enterocytozoonidae</taxon>
        <taxon>Ecytonucleospora</taxon>
    </lineage>
</organism>
<evidence type="ECO:0000313" key="1">
    <source>
        <dbReference type="EMBL" id="OQS53969.1"/>
    </source>
</evidence>
<dbReference type="EMBL" id="MNPJ01000023">
    <property type="protein sequence ID" value="OQS53969.1"/>
    <property type="molecule type" value="Genomic_DNA"/>
</dbReference>
<protein>
    <submittedName>
        <fullName evidence="1">Uncharacterized protein</fullName>
    </submittedName>
</protein>
<dbReference type="AlphaFoldDB" id="A0A1W0E433"/>
<dbReference type="Proteomes" id="UP000192758">
    <property type="component" value="Unassembled WGS sequence"/>
</dbReference>
<name>A0A1W0E433_9MICR</name>